<feature type="chain" id="PRO_5013276310" evidence="1">
    <location>
        <begin position="23"/>
        <end position="54"/>
    </location>
</feature>
<gene>
    <name evidence="2" type="ORF">ROJ8625_00744</name>
</gene>
<feature type="signal peptide" evidence="1">
    <location>
        <begin position="1"/>
        <end position="22"/>
    </location>
</feature>
<protein>
    <submittedName>
        <fullName evidence="2">Uncharacterized protein</fullName>
    </submittedName>
</protein>
<sequence length="54" mass="5574">MRNILVLALAAAFALAGPSKTAAQGIILDLPFLTFPPTQTPAPIDPAEQVTRGS</sequence>
<accession>A0A1X6YG81</accession>
<evidence type="ECO:0000313" key="2">
    <source>
        <dbReference type="EMBL" id="SLN20546.1"/>
    </source>
</evidence>
<dbReference type="Proteomes" id="UP000193570">
    <property type="component" value="Unassembled WGS sequence"/>
</dbReference>
<dbReference type="EMBL" id="FWFK01000001">
    <property type="protein sequence ID" value="SLN20546.1"/>
    <property type="molecule type" value="Genomic_DNA"/>
</dbReference>
<evidence type="ECO:0000256" key="1">
    <source>
        <dbReference type="SAM" id="SignalP"/>
    </source>
</evidence>
<evidence type="ECO:0000313" key="3">
    <source>
        <dbReference type="Proteomes" id="UP000193570"/>
    </source>
</evidence>
<dbReference type="AlphaFoldDB" id="A0A1X6YG81"/>
<organism evidence="2 3">
    <name type="scientific">Roseivivax jejudonensis</name>
    <dbReference type="NCBI Taxonomy" id="1529041"/>
    <lineage>
        <taxon>Bacteria</taxon>
        <taxon>Pseudomonadati</taxon>
        <taxon>Pseudomonadota</taxon>
        <taxon>Alphaproteobacteria</taxon>
        <taxon>Rhodobacterales</taxon>
        <taxon>Roseobacteraceae</taxon>
        <taxon>Roseivivax</taxon>
    </lineage>
</organism>
<reference evidence="2 3" key="1">
    <citation type="submission" date="2017-03" db="EMBL/GenBank/DDBJ databases">
        <authorList>
            <person name="Afonso C.L."/>
            <person name="Miller P.J."/>
            <person name="Scott M.A."/>
            <person name="Spackman E."/>
            <person name="Goraichik I."/>
            <person name="Dimitrov K.M."/>
            <person name="Suarez D.L."/>
            <person name="Swayne D.E."/>
        </authorList>
    </citation>
    <scope>NUCLEOTIDE SEQUENCE [LARGE SCALE GENOMIC DNA]</scope>
    <source>
        <strain evidence="2 3">CECT 8625</strain>
    </source>
</reference>
<keyword evidence="1" id="KW-0732">Signal</keyword>
<name>A0A1X6YG81_9RHOB</name>
<keyword evidence="3" id="KW-1185">Reference proteome</keyword>
<proteinExistence type="predicted"/>
<dbReference type="RefSeq" id="WP_159456714.1">
    <property type="nucleotide sequence ID" value="NZ_FWFK01000001.1"/>
</dbReference>